<dbReference type="GO" id="GO:0008734">
    <property type="term" value="F:L-aspartate oxidase activity"/>
    <property type="evidence" value="ECO:0007669"/>
    <property type="project" value="UniProtKB-UniRule"/>
</dbReference>
<dbReference type="GO" id="GO:0005737">
    <property type="term" value="C:cytoplasm"/>
    <property type="evidence" value="ECO:0007669"/>
    <property type="project" value="UniProtKB-SubCell"/>
</dbReference>
<dbReference type="NCBIfam" id="TIGR00551">
    <property type="entry name" value="nadB"/>
    <property type="match status" value="1"/>
</dbReference>
<name>A0A934VMZ5_9BACT</name>
<gene>
    <name evidence="15" type="primary">nadB</name>
    <name evidence="15" type="ORF">JIN78_11065</name>
</gene>
<evidence type="ECO:0000256" key="6">
    <source>
        <dbReference type="ARBA" id="ARBA00022642"/>
    </source>
</evidence>
<evidence type="ECO:0000256" key="12">
    <source>
        <dbReference type="RuleBase" id="RU362049"/>
    </source>
</evidence>
<evidence type="ECO:0000259" key="14">
    <source>
        <dbReference type="Pfam" id="PF02910"/>
    </source>
</evidence>
<accession>A0A934VMZ5</accession>
<evidence type="ECO:0000313" key="16">
    <source>
        <dbReference type="Proteomes" id="UP000604083"/>
    </source>
</evidence>
<dbReference type="RefSeq" id="WP_200392036.1">
    <property type="nucleotide sequence ID" value="NZ_JAENIO010000027.1"/>
</dbReference>
<dbReference type="InterPro" id="IPR005288">
    <property type="entry name" value="NadB"/>
</dbReference>
<proteinExistence type="inferred from homology"/>
<organism evidence="15 16">
    <name type="scientific">Roseibacillus ishigakijimensis</name>
    <dbReference type="NCBI Taxonomy" id="454146"/>
    <lineage>
        <taxon>Bacteria</taxon>
        <taxon>Pseudomonadati</taxon>
        <taxon>Verrucomicrobiota</taxon>
        <taxon>Verrucomicrobiia</taxon>
        <taxon>Verrucomicrobiales</taxon>
        <taxon>Verrucomicrobiaceae</taxon>
        <taxon>Roseibacillus</taxon>
    </lineage>
</organism>
<feature type="domain" description="Fumarate reductase/succinate dehydrogenase flavoprotein-like C-terminal" evidence="14">
    <location>
        <begin position="444"/>
        <end position="528"/>
    </location>
</feature>
<comment type="pathway">
    <text evidence="2 12">Cofactor biosynthesis; NAD(+) biosynthesis; iminoaspartate from L-aspartate (oxidase route): step 1/1.</text>
</comment>
<dbReference type="InterPro" id="IPR036188">
    <property type="entry name" value="FAD/NAD-bd_sf"/>
</dbReference>
<evidence type="ECO:0000256" key="5">
    <source>
        <dbReference type="ARBA" id="ARBA00022630"/>
    </source>
</evidence>
<comment type="cofactor">
    <cofactor evidence="1 12">
        <name>FAD</name>
        <dbReference type="ChEBI" id="CHEBI:57692"/>
    </cofactor>
</comment>
<dbReference type="Pfam" id="PF02910">
    <property type="entry name" value="Succ_DH_flav_C"/>
    <property type="match status" value="1"/>
</dbReference>
<dbReference type="Pfam" id="PF00890">
    <property type="entry name" value="FAD_binding_2"/>
    <property type="match status" value="1"/>
</dbReference>
<dbReference type="InterPro" id="IPR003953">
    <property type="entry name" value="FAD-dep_OxRdtase_2_FAD-bd"/>
</dbReference>
<keyword evidence="5 12" id="KW-0285">Flavoprotein</keyword>
<dbReference type="EC" id="1.4.3.16" evidence="4 10"/>
<comment type="similarity">
    <text evidence="3 12">Belongs to the FAD-dependent oxidoreductase 2 family. NadB subfamily.</text>
</comment>
<comment type="subcellular location">
    <subcellularLocation>
        <location evidence="12">Cytoplasm</location>
    </subcellularLocation>
</comment>
<dbReference type="PANTHER" id="PTHR42716:SF2">
    <property type="entry name" value="L-ASPARTATE OXIDASE, CHLOROPLASTIC"/>
    <property type="match status" value="1"/>
</dbReference>
<dbReference type="Gene3D" id="1.20.58.100">
    <property type="entry name" value="Fumarate reductase/succinate dehydrogenase flavoprotein-like, C-terminal domain"/>
    <property type="match status" value="1"/>
</dbReference>
<dbReference type="SUPFAM" id="SSF51905">
    <property type="entry name" value="FAD/NAD(P)-binding domain"/>
    <property type="match status" value="1"/>
</dbReference>
<comment type="function">
    <text evidence="12">Catalyzes the oxidation of L-aspartate to iminoaspartate.</text>
</comment>
<dbReference type="NCBIfam" id="NF006567">
    <property type="entry name" value="PRK09077.1"/>
    <property type="match status" value="1"/>
</dbReference>
<dbReference type="AlphaFoldDB" id="A0A934VMZ5"/>
<dbReference type="FunFam" id="1.20.58.100:FF:000002">
    <property type="entry name" value="L-aspartate oxidase"/>
    <property type="match status" value="1"/>
</dbReference>
<dbReference type="Proteomes" id="UP000604083">
    <property type="component" value="Unassembled WGS sequence"/>
</dbReference>
<dbReference type="SUPFAM" id="SSF46977">
    <property type="entry name" value="Succinate dehydrogenase/fumarate reductase flavoprotein C-terminal domain"/>
    <property type="match status" value="1"/>
</dbReference>
<evidence type="ECO:0000256" key="7">
    <source>
        <dbReference type="ARBA" id="ARBA00022827"/>
    </source>
</evidence>
<feature type="active site" description="Proton acceptor" evidence="11">
    <location>
        <position position="291"/>
    </location>
</feature>
<evidence type="ECO:0000256" key="2">
    <source>
        <dbReference type="ARBA" id="ARBA00004950"/>
    </source>
</evidence>
<dbReference type="EMBL" id="JAENIO010000027">
    <property type="protein sequence ID" value="MBK1834601.1"/>
    <property type="molecule type" value="Genomic_DNA"/>
</dbReference>
<evidence type="ECO:0000256" key="1">
    <source>
        <dbReference type="ARBA" id="ARBA00001974"/>
    </source>
</evidence>
<dbReference type="PIRSF" id="PIRSF000171">
    <property type="entry name" value="SDHA_APRA_LASPO"/>
    <property type="match status" value="1"/>
</dbReference>
<keyword evidence="8 12" id="KW-0560">Oxidoreductase</keyword>
<dbReference type="FunFam" id="3.90.700.10:FF:000002">
    <property type="entry name" value="L-aspartate oxidase"/>
    <property type="match status" value="1"/>
</dbReference>
<evidence type="ECO:0000256" key="3">
    <source>
        <dbReference type="ARBA" id="ARBA00008562"/>
    </source>
</evidence>
<keyword evidence="6 12" id="KW-0662">Pyridine nucleotide biosynthesis</keyword>
<dbReference type="GO" id="GO:0034628">
    <property type="term" value="P:'de novo' NAD+ biosynthetic process from L-aspartate"/>
    <property type="evidence" value="ECO:0007669"/>
    <property type="project" value="TreeGrafter"/>
</dbReference>
<keyword evidence="16" id="KW-1185">Reference proteome</keyword>
<evidence type="ECO:0000259" key="13">
    <source>
        <dbReference type="Pfam" id="PF00890"/>
    </source>
</evidence>
<evidence type="ECO:0000256" key="8">
    <source>
        <dbReference type="ARBA" id="ARBA00023002"/>
    </source>
</evidence>
<dbReference type="SUPFAM" id="SSF56425">
    <property type="entry name" value="Succinate dehydrogenase/fumarate reductase flavoprotein, catalytic domain"/>
    <property type="match status" value="1"/>
</dbReference>
<reference evidence="15" key="1">
    <citation type="submission" date="2021-01" db="EMBL/GenBank/DDBJ databases">
        <title>Modified the classification status of verrucomicrobia.</title>
        <authorList>
            <person name="Feng X."/>
        </authorList>
    </citation>
    <scope>NUCLEOTIDE SEQUENCE</scope>
    <source>
        <strain evidence="15">KCTC 12986</strain>
    </source>
</reference>
<evidence type="ECO:0000256" key="4">
    <source>
        <dbReference type="ARBA" id="ARBA00012173"/>
    </source>
</evidence>
<dbReference type="InterPro" id="IPR027477">
    <property type="entry name" value="Succ_DH/fumarate_Rdtase_cat_sf"/>
</dbReference>
<dbReference type="InterPro" id="IPR015939">
    <property type="entry name" value="Fum_Rdtase/Succ_DH_flav-like_C"/>
</dbReference>
<evidence type="ECO:0000256" key="9">
    <source>
        <dbReference type="ARBA" id="ARBA00048305"/>
    </source>
</evidence>
<dbReference type="InterPro" id="IPR037099">
    <property type="entry name" value="Fum_R/Succ_DH_flav-like_C_sf"/>
</dbReference>
<dbReference type="Gene3D" id="3.90.700.10">
    <property type="entry name" value="Succinate dehydrogenase/fumarate reductase flavoprotein, catalytic domain"/>
    <property type="match status" value="1"/>
</dbReference>
<dbReference type="PANTHER" id="PTHR42716">
    <property type="entry name" value="L-ASPARTATE OXIDASE"/>
    <property type="match status" value="1"/>
</dbReference>
<evidence type="ECO:0000256" key="10">
    <source>
        <dbReference type="NCBIfam" id="TIGR00551"/>
    </source>
</evidence>
<protein>
    <recommendedName>
        <fullName evidence="4 10">L-aspartate oxidase</fullName>
        <ecNumber evidence="4 10">1.4.3.16</ecNumber>
    </recommendedName>
</protein>
<comment type="caution">
    <text evidence="15">The sequence shown here is derived from an EMBL/GenBank/DDBJ whole genome shotgun (WGS) entry which is preliminary data.</text>
</comment>
<comment type="catalytic activity">
    <reaction evidence="9">
        <text>L-aspartate + O2 = iminosuccinate + H2O2</text>
        <dbReference type="Rhea" id="RHEA:25876"/>
        <dbReference type="ChEBI" id="CHEBI:15379"/>
        <dbReference type="ChEBI" id="CHEBI:16240"/>
        <dbReference type="ChEBI" id="CHEBI:29991"/>
        <dbReference type="ChEBI" id="CHEBI:77875"/>
        <dbReference type="EC" id="1.4.3.16"/>
    </reaction>
    <physiologicalReaction direction="left-to-right" evidence="9">
        <dbReference type="Rhea" id="RHEA:25877"/>
    </physiologicalReaction>
</comment>
<evidence type="ECO:0000256" key="11">
    <source>
        <dbReference type="PIRSR" id="PIRSR000171-1"/>
    </source>
</evidence>
<evidence type="ECO:0000313" key="15">
    <source>
        <dbReference type="EMBL" id="MBK1834601.1"/>
    </source>
</evidence>
<dbReference type="PRINTS" id="PR00411">
    <property type="entry name" value="PNDRDTASEI"/>
</dbReference>
<dbReference type="Gene3D" id="3.50.50.60">
    <property type="entry name" value="FAD/NAD(P)-binding domain"/>
    <property type="match status" value="1"/>
</dbReference>
<dbReference type="PRINTS" id="PR00368">
    <property type="entry name" value="FADPNR"/>
</dbReference>
<keyword evidence="7 12" id="KW-0274">FAD</keyword>
<sequence length="538" mass="59216">MTDFLVLGSGIAGLSFAIKAAQHGSVTVLTKGKLIQSNTAWAQGGISALLGPDLREPGDSLEKHLADTLDAGAGLCNEEATRLILAEADETIAELVAWGTDFDRDEEDPDRFSLGKEGGHSQRRVLHAKDTTGREIAESLIETARRTPNLTLLEDHFAIDLVTTAKLGSCTEDRVLGAYVLDKASNEVKIFRSDRVILATGGCGKTYLYTTNPDSATGDGLAMAWRAGATIANMEFVQFHPTCFYNPGATGPEGRSFLVSEAVRGEGARLINGQGHEFVKDHDPRGSLAPRDIVARAIDKELKKTAAPCVYLDISPLGDRFADRFPFIHQTLLDHGHDATREPIPVVPAAHYQCGGVSTDTEGKTTIRGLFAIGEVACTGLHGANRLASNSLLEGNVMARRALAEMLRLYPPGKDTLPAPDIPPWEYGDTTPPDELVNIYHNWDELRRTMQDYVSIVRTNNRLRRAATRLRNLKKEVREFYWGHRVTPDILELRNLVACASLIIDCAIRRKESRGIHYTLDYPESSEEFERDTLLRRF</sequence>
<feature type="domain" description="FAD-dependent oxidoreductase 2 FAD-binding" evidence="13">
    <location>
        <begin position="3"/>
        <end position="392"/>
    </location>
</feature>